<protein>
    <submittedName>
        <fullName evidence="1">Uncharacterized protein</fullName>
    </submittedName>
</protein>
<comment type="caution">
    <text evidence="1">The sequence shown here is derived from an EMBL/GenBank/DDBJ whole genome shotgun (WGS) entry which is preliminary data.</text>
</comment>
<dbReference type="EMBL" id="JANPWB010000012">
    <property type="protein sequence ID" value="KAJ1117017.1"/>
    <property type="molecule type" value="Genomic_DNA"/>
</dbReference>
<accession>A0AAV7NQV6</accession>
<evidence type="ECO:0000313" key="1">
    <source>
        <dbReference type="EMBL" id="KAJ1117017.1"/>
    </source>
</evidence>
<proteinExistence type="predicted"/>
<sequence>MAGNDGPQPLQLRWFQPRRELLRLVFLQTQMQSKKHHVWSGLPYCMGRVAPLRTGVLVSLSGQRMNWDQEKLRGIPGAVYQMMTVAWPVEIVEFQDTGRHILMLDQLQLTQLEEGRKFGVCD</sequence>
<name>A0AAV7NQV6_PLEWA</name>
<dbReference type="Proteomes" id="UP001066276">
    <property type="component" value="Chromosome 8"/>
</dbReference>
<keyword evidence="2" id="KW-1185">Reference proteome</keyword>
<organism evidence="1 2">
    <name type="scientific">Pleurodeles waltl</name>
    <name type="common">Iberian ribbed newt</name>
    <dbReference type="NCBI Taxonomy" id="8319"/>
    <lineage>
        <taxon>Eukaryota</taxon>
        <taxon>Metazoa</taxon>
        <taxon>Chordata</taxon>
        <taxon>Craniata</taxon>
        <taxon>Vertebrata</taxon>
        <taxon>Euteleostomi</taxon>
        <taxon>Amphibia</taxon>
        <taxon>Batrachia</taxon>
        <taxon>Caudata</taxon>
        <taxon>Salamandroidea</taxon>
        <taxon>Salamandridae</taxon>
        <taxon>Pleurodelinae</taxon>
        <taxon>Pleurodeles</taxon>
    </lineage>
</organism>
<reference evidence="1" key="1">
    <citation type="journal article" date="2022" name="bioRxiv">
        <title>Sequencing and chromosome-scale assembly of the giantPleurodeles waltlgenome.</title>
        <authorList>
            <person name="Brown T."/>
            <person name="Elewa A."/>
            <person name="Iarovenko S."/>
            <person name="Subramanian E."/>
            <person name="Araus A.J."/>
            <person name="Petzold A."/>
            <person name="Susuki M."/>
            <person name="Suzuki K.-i.T."/>
            <person name="Hayashi T."/>
            <person name="Toyoda A."/>
            <person name="Oliveira C."/>
            <person name="Osipova E."/>
            <person name="Leigh N.D."/>
            <person name="Simon A."/>
            <person name="Yun M.H."/>
        </authorList>
    </citation>
    <scope>NUCLEOTIDE SEQUENCE</scope>
    <source>
        <strain evidence="1">20211129_DDA</strain>
        <tissue evidence="1">Liver</tissue>
    </source>
</reference>
<dbReference type="AlphaFoldDB" id="A0AAV7NQV6"/>
<gene>
    <name evidence="1" type="ORF">NDU88_005218</name>
</gene>
<evidence type="ECO:0000313" key="2">
    <source>
        <dbReference type="Proteomes" id="UP001066276"/>
    </source>
</evidence>